<dbReference type="InterPro" id="IPR036237">
    <property type="entry name" value="Xyl_isomerase-like_sf"/>
</dbReference>
<dbReference type="HAMAP" id="MF_00152">
    <property type="entry name" value="Nfo"/>
    <property type="match status" value="1"/>
</dbReference>
<dbReference type="PROSITE" id="PS00730">
    <property type="entry name" value="AP_NUCLEASE_F2_2"/>
    <property type="match status" value="1"/>
</dbReference>
<keyword evidence="3 9" id="KW-0479">Metal-binding</keyword>
<dbReference type="InterPro" id="IPR013022">
    <property type="entry name" value="Xyl_isomerase-like_TIM-brl"/>
</dbReference>
<protein>
    <recommendedName>
        <fullName evidence="9">Probable endonuclease 4</fullName>
        <ecNumber evidence="9">3.1.21.2</ecNumber>
    </recommendedName>
    <alternativeName>
        <fullName evidence="9">Endodeoxyribonuclease IV</fullName>
    </alternativeName>
    <alternativeName>
        <fullName evidence="9">Endonuclease IV</fullName>
    </alternativeName>
</protein>
<feature type="binding site" evidence="9">
    <location>
        <position position="224"/>
    </location>
    <ligand>
        <name>Zn(2+)</name>
        <dbReference type="ChEBI" id="CHEBI:29105"/>
        <label>3</label>
    </ligand>
</feature>
<comment type="catalytic activity">
    <reaction evidence="9">
        <text>Endonucleolytic cleavage to 5'-phosphooligonucleotide end-products.</text>
        <dbReference type="EC" id="3.1.21.2"/>
    </reaction>
</comment>
<dbReference type="GO" id="GO:0008081">
    <property type="term" value="F:phosphoric diester hydrolase activity"/>
    <property type="evidence" value="ECO:0007669"/>
    <property type="project" value="TreeGrafter"/>
</dbReference>
<dbReference type="GO" id="GO:0006284">
    <property type="term" value="P:base-excision repair"/>
    <property type="evidence" value="ECO:0007669"/>
    <property type="project" value="TreeGrafter"/>
</dbReference>
<evidence type="ECO:0000259" key="10">
    <source>
        <dbReference type="Pfam" id="PF01261"/>
    </source>
</evidence>
<comment type="similarity">
    <text evidence="1 9">Belongs to the AP endonuclease 2 family.</text>
</comment>
<organism evidence="11 12">
    <name type="scientific">Archangium violaceum Cb vi76</name>
    <dbReference type="NCBI Taxonomy" id="1406225"/>
    <lineage>
        <taxon>Bacteria</taxon>
        <taxon>Pseudomonadati</taxon>
        <taxon>Myxococcota</taxon>
        <taxon>Myxococcia</taxon>
        <taxon>Myxococcales</taxon>
        <taxon>Cystobacterineae</taxon>
        <taxon>Archangiaceae</taxon>
        <taxon>Archangium</taxon>
    </lineage>
</organism>
<dbReference type="SUPFAM" id="SSF51658">
    <property type="entry name" value="Xylose isomerase-like"/>
    <property type="match status" value="1"/>
</dbReference>
<dbReference type="CDD" id="cd00019">
    <property type="entry name" value="AP2Ec"/>
    <property type="match status" value="1"/>
</dbReference>
<feature type="binding site" evidence="9">
    <location>
        <position position="140"/>
    </location>
    <ligand>
        <name>Zn(2+)</name>
        <dbReference type="ChEBI" id="CHEBI:29105"/>
        <label>2</label>
    </ligand>
</feature>
<evidence type="ECO:0000313" key="11">
    <source>
        <dbReference type="EMBL" id="KFA93656.1"/>
    </source>
</evidence>
<dbReference type="GO" id="GO:0008270">
    <property type="term" value="F:zinc ion binding"/>
    <property type="evidence" value="ECO:0007669"/>
    <property type="project" value="UniProtKB-UniRule"/>
</dbReference>
<dbReference type="InterPro" id="IPR018246">
    <property type="entry name" value="AP_endonuc_F2_Zn_BS"/>
</dbReference>
<dbReference type="Proteomes" id="UP000028547">
    <property type="component" value="Unassembled WGS sequence"/>
</dbReference>
<evidence type="ECO:0000256" key="3">
    <source>
        <dbReference type="ARBA" id="ARBA00022723"/>
    </source>
</evidence>
<comment type="function">
    <text evidence="9">Endonuclease IV plays a role in DNA repair. It cleaves phosphodiester bonds at apurinic or apyrimidinic (AP) sites, generating a 3'-hydroxyl group and a 5'-terminal sugar phosphate.</text>
</comment>
<feature type="binding site" evidence="9">
    <location>
        <position position="65"/>
    </location>
    <ligand>
        <name>Zn(2+)</name>
        <dbReference type="ChEBI" id="CHEBI:29105"/>
        <label>1</label>
    </ligand>
</feature>
<keyword evidence="8 9" id="KW-0234">DNA repair</keyword>
<keyword evidence="5 9" id="KW-0227">DNA damage</keyword>
<dbReference type="RefSeq" id="WP_043391575.1">
    <property type="nucleotide sequence ID" value="NZ_JPMI01000045.1"/>
</dbReference>
<evidence type="ECO:0000256" key="6">
    <source>
        <dbReference type="ARBA" id="ARBA00022801"/>
    </source>
</evidence>
<reference evidence="11 12" key="1">
    <citation type="submission" date="2014-07" db="EMBL/GenBank/DDBJ databases">
        <title>Draft Genome Sequence of Gephyronic Acid Producer, Cystobacter violaceus Strain Cb vi76.</title>
        <authorList>
            <person name="Stevens D.C."/>
            <person name="Young J."/>
            <person name="Carmichael R."/>
            <person name="Tan J."/>
            <person name="Taylor R.E."/>
        </authorList>
    </citation>
    <scope>NUCLEOTIDE SEQUENCE [LARGE SCALE GENOMIC DNA]</scope>
    <source>
        <strain evidence="11 12">Cb vi76</strain>
    </source>
</reference>
<proteinExistence type="inferred from homology"/>
<accession>A0A084SYX1</accession>
<evidence type="ECO:0000256" key="9">
    <source>
        <dbReference type="HAMAP-Rule" id="MF_00152"/>
    </source>
</evidence>
<feature type="binding site" evidence="9">
    <location>
        <position position="140"/>
    </location>
    <ligand>
        <name>Zn(2+)</name>
        <dbReference type="ChEBI" id="CHEBI:29105"/>
        <label>1</label>
    </ligand>
</feature>
<dbReference type="FunFam" id="3.20.20.150:FF:000001">
    <property type="entry name" value="Probable endonuclease 4"/>
    <property type="match status" value="1"/>
</dbReference>
<name>A0A084SYX1_9BACT</name>
<gene>
    <name evidence="9" type="primary">nfo</name>
    <name evidence="11" type="ORF">Q664_07785</name>
</gene>
<dbReference type="PROSITE" id="PS00731">
    <property type="entry name" value="AP_NUCLEASE_F2_3"/>
    <property type="match status" value="1"/>
</dbReference>
<keyword evidence="6 9" id="KW-0378">Hydrolase</keyword>
<evidence type="ECO:0000256" key="7">
    <source>
        <dbReference type="ARBA" id="ARBA00022833"/>
    </source>
</evidence>
<evidence type="ECO:0000313" key="12">
    <source>
        <dbReference type="Proteomes" id="UP000028547"/>
    </source>
</evidence>
<evidence type="ECO:0000256" key="4">
    <source>
        <dbReference type="ARBA" id="ARBA00022759"/>
    </source>
</evidence>
<keyword evidence="7 9" id="KW-0862">Zinc</keyword>
<evidence type="ECO:0000256" key="5">
    <source>
        <dbReference type="ARBA" id="ARBA00022763"/>
    </source>
</evidence>
<keyword evidence="4 9" id="KW-0255">Endonuclease</keyword>
<comment type="cofactor">
    <cofactor evidence="9">
        <name>Zn(2+)</name>
        <dbReference type="ChEBI" id="CHEBI:29105"/>
    </cofactor>
    <text evidence="9">Binds 3 Zn(2+) ions.</text>
</comment>
<evidence type="ECO:0000256" key="2">
    <source>
        <dbReference type="ARBA" id="ARBA00022722"/>
    </source>
</evidence>
<feature type="domain" description="Xylose isomerase-like TIM barrel" evidence="10">
    <location>
        <begin position="17"/>
        <end position="272"/>
    </location>
</feature>
<dbReference type="SMART" id="SM00518">
    <property type="entry name" value="AP2Ec"/>
    <property type="match status" value="1"/>
</dbReference>
<dbReference type="GO" id="GO:0003906">
    <property type="term" value="F:DNA-(apurinic or apyrimidinic site) endonuclease activity"/>
    <property type="evidence" value="ECO:0007669"/>
    <property type="project" value="TreeGrafter"/>
</dbReference>
<dbReference type="GO" id="GO:0008833">
    <property type="term" value="F:deoxyribonuclease IV (phage-T4-induced) activity"/>
    <property type="evidence" value="ECO:0007669"/>
    <property type="project" value="UniProtKB-UniRule"/>
</dbReference>
<feature type="binding site" evidence="9">
    <location>
        <position position="256"/>
    </location>
    <ligand>
        <name>Zn(2+)</name>
        <dbReference type="ChEBI" id="CHEBI:29105"/>
        <label>2</label>
    </ligand>
</feature>
<dbReference type="PANTHER" id="PTHR21445">
    <property type="entry name" value="ENDONUCLEASE IV ENDODEOXYRIBONUCLEASE IV"/>
    <property type="match status" value="1"/>
</dbReference>
<dbReference type="Pfam" id="PF01261">
    <property type="entry name" value="AP_endonuc_2"/>
    <property type="match status" value="1"/>
</dbReference>
<keyword evidence="2 9" id="KW-0540">Nuclease</keyword>
<dbReference type="Gene3D" id="3.20.20.150">
    <property type="entry name" value="Divalent-metal-dependent TIM barrel enzymes"/>
    <property type="match status" value="1"/>
</dbReference>
<feature type="binding site" evidence="9">
    <location>
        <position position="174"/>
    </location>
    <ligand>
        <name>Zn(2+)</name>
        <dbReference type="ChEBI" id="CHEBI:29105"/>
        <label>2</label>
    </ligand>
</feature>
<dbReference type="NCBIfam" id="TIGR00587">
    <property type="entry name" value="nfo"/>
    <property type="match status" value="1"/>
</dbReference>
<feature type="binding site" evidence="9">
    <location>
        <position position="226"/>
    </location>
    <ligand>
        <name>Zn(2+)</name>
        <dbReference type="ChEBI" id="CHEBI:29105"/>
        <label>3</label>
    </ligand>
</feature>
<feature type="binding site" evidence="9">
    <location>
        <position position="105"/>
    </location>
    <ligand>
        <name>Zn(2+)</name>
        <dbReference type="ChEBI" id="CHEBI:29105"/>
        <label>1</label>
    </ligand>
</feature>
<dbReference type="AlphaFoldDB" id="A0A084SYX1"/>
<feature type="binding site" evidence="9">
    <location>
        <position position="177"/>
    </location>
    <ligand>
        <name>Zn(2+)</name>
        <dbReference type="ChEBI" id="CHEBI:29105"/>
        <label>3</label>
    </ligand>
</feature>
<dbReference type="PROSITE" id="PS51432">
    <property type="entry name" value="AP_NUCLEASE_F2_4"/>
    <property type="match status" value="1"/>
</dbReference>
<evidence type="ECO:0000256" key="1">
    <source>
        <dbReference type="ARBA" id="ARBA00005340"/>
    </source>
</evidence>
<sequence length="277" mass="30926">MRVGAHESIAGGVSRALARAEEHGARSLQVFTKNARGWKAPPLTEEECLAFREEVRRTGLPVVAHGSYLVNLGAEEPAQREKSLDCVVEELTRCERLGIPFLILHPGGHPDERRGLELISRALDEVHARTPRFQSRLCLEVTAGQGNCLGWRFEHLAEVLSRTADAGRLGICLDTCHLFAAGYDLSTEAGYHEVMEECDRVVGLERVHCVHLNDSKKPLGCRVDRHEEVGKGAIGLTPFRCLMKDSRFVNTIGILETPYPERYAETIRRLESLGRRK</sequence>
<dbReference type="InterPro" id="IPR001719">
    <property type="entry name" value="AP_endonuc_2"/>
</dbReference>
<evidence type="ECO:0000256" key="8">
    <source>
        <dbReference type="ARBA" id="ARBA00023204"/>
    </source>
</evidence>
<dbReference type="PANTHER" id="PTHR21445:SF0">
    <property type="entry name" value="APURINIC-APYRIMIDINIC ENDONUCLEASE"/>
    <property type="match status" value="1"/>
</dbReference>
<dbReference type="EC" id="3.1.21.2" evidence="9"/>
<dbReference type="GO" id="GO:0003677">
    <property type="term" value="F:DNA binding"/>
    <property type="evidence" value="ECO:0007669"/>
    <property type="project" value="InterPro"/>
</dbReference>
<comment type="caution">
    <text evidence="11">The sequence shown here is derived from an EMBL/GenBank/DDBJ whole genome shotgun (WGS) entry which is preliminary data.</text>
</comment>
<feature type="binding site" evidence="9">
    <location>
        <position position="211"/>
    </location>
    <ligand>
        <name>Zn(2+)</name>
        <dbReference type="ChEBI" id="CHEBI:29105"/>
        <label>2</label>
    </ligand>
</feature>
<dbReference type="EMBL" id="JPMI01000045">
    <property type="protein sequence ID" value="KFA93656.1"/>
    <property type="molecule type" value="Genomic_DNA"/>
</dbReference>